<proteinExistence type="predicted"/>
<evidence type="ECO:0000313" key="2">
    <source>
        <dbReference type="Proteomes" id="UP000054624"/>
    </source>
</evidence>
<gene>
    <name evidence="1" type="ORF">AWB76_03264</name>
</gene>
<accession>A0A158AX47</accession>
<dbReference type="STRING" id="1777137.AWB76_03264"/>
<keyword evidence="2" id="KW-1185">Reference proteome</keyword>
<protein>
    <submittedName>
        <fullName evidence="1">Uncharacterized protein</fullName>
    </submittedName>
</protein>
<dbReference type="Proteomes" id="UP000054624">
    <property type="component" value="Unassembled WGS sequence"/>
</dbReference>
<dbReference type="RefSeq" id="WP_061161086.1">
    <property type="nucleotide sequence ID" value="NZ_FCOI02000009.1"/>
</dbReference>
<dbReference type="OrthoDB" id="8943287at2"/>
<name>A0A158AX47_9BURK</name>
<sequence>MNVTQLAGSLPRDPRFREWMSDCCGQTLDESGCAQMIREFCGVTSRREIATDAQATAAFEQYVRRPFVRWREQRDAERIHG</sequence>
<dbReference type="EMBL" id="FCOI02000009">
    <property type="protein sequence ID" value="SAK62538.1"/>
    <property type="molecule type" value="Genomic_DNA"/>
</dbReference>
<reference evidence="2" key="1">
    <citation type="submission" date="2016-01" db="EMBL/GenBank/DDBJ databases">
        <authorList>
            <person name="Peeters Charlotte."/>
        </authorList>
    </citation>
    <scope>NUCLEOTIDE SEQUENCE [LARGE SCALE GENOMIC DNA]</scope>
</reference>
<organism evidence="1 2">
    <name type="scientific">Caballeronia temeraria</name>
    <dbReference type="NCBI Taxonomy" id="1777137"/>
    <lineage>
        <taxon>Bacteria</taxon>
        <taxon>Pseudomonadati</taxon>
        <taxon>Pseudomonadota</taxon>
        <taxon>Betaproteobacteria</taxon>
        <taxon>Burkholderiales</taxon>
        <taxon>Burkholderiaceae</taxon>
        <taxon>Caballeronia</taxon>
    </lineage>
</organism>
<dbReference type="AlphaFoldDB" id="A0A158AX47"/>
<evidence type="ECO:0000313" key="1">
    <source>
        <dbReference type="EMBL" id="SAK62538.1"/>
    </source>
</evidence>